<reference evidence="1" key="2">
    <citation type="submission" date="2022-07" db="EMBL/GenBank/DDBJ databases">
        <authorList>
            <person name="Goncalves M.F.M."/>
            <person name="Hilario S."/>
            <person name="Van De Peer Y."/>
            <person name="Esteves A.C."/>
            <person name="Alves A."/>
        </authorList>
    </citation>
    <scope>NUCLEOTIDE SEQUENCE</scope>
    <source>
        <strain evidence="1">MUM 19.33</strain>
    </source>
</reference>
<protein>
    <submittedName>
        <fullName evidence="1">Uncharacterized protein</fullName>
    </submittedName>
</protein>
<reference evidence="1" key="1">
    <citation type="journal article" date="2021" name="J Fungi (Basel)">
        <title>Genomic and Metabolomic Analyses of the Marine Fungus Emericellopsis cladophorae: Insights into Saltwater Adaptability Mechanisms and Its Biosynthetic Potential.</title>
        <authorList>
            <person name="Goncalves M.F.M."/>
            <person name="Hilario S."/>
            <person name="Van de Peer Y."/>
            <person name="Esteves A.C."/>
            <person name="Alves A."/>
        </authorList>
    </citation>
    <scope>NUCLEOTIDE SEQUENCE</scope>
    <source>
        <strain evidence="1">MUM 19.33</strain>
    </source>
</reference>
<dbReference type="RefSeq" id="XP_051358456.1">
    <property type="nucleotide sequence ID" value="XM_051510668.1"/>
</dbReference>
<accession>A0A9P9XU56</accession>
<evidence type="ECO:0000313" key="1">
    <source>
        <dbReference type="EMBL" id="KAI6777600.1"/>
    </source>
</evidence>
<dbReference type="AlphaFoldDB" id="A0A9P9XU56"/>
<name>A0A9P9XU56_9HYPO</name>
<comment type="caution">
    <text evidence="1">The sequence shown here is derived from an EMBL/GenBank/DDBJ whole genome shotgun (WGS) entry which is preliminary data.</text>
</comment>
<keyword evidence="2" id="KW-1185">Reference proteome</keyword>
<organism evidence="1 2">
    <name type="scientific">Emericellopsis cladophorae</name>
    <dbReference type="NCBI Taxonomy" id="2686198"/>
    <lineage>
        <taxon>Eukaryota</taxon>
        <taxon>Fungi</taxon>
        <taxon>Dikarya</taxon>
        <taxon>Ascomycota</taxon>
        <taxon>Pezizomycotina</taxon>
        <taxon>Sordariomycetes</taxon>
        <taxon>Hypocreomycetidae</taxon>
        <taxon>Hypocreales</taxon>
        <taxon>Bionectriaceae</taxon>
        <taxon>Emericellopsis</taxon>
    </lineage>
</organism>
<evidence type="ECO:0000313" key="2">
    <source>
        <dbReference type="Proteomes" id="UP001055219"/>
    </source>
</evidence>
<gene>
    <name evidence="1" type="ORF">J7T54_003334</name>
</gene>
<sequence>MTTLHRRPVRPDIARIVADAWEQEPDSKDTLQATLLVILPRLRVFKAGHLGASLGRLLRRLAEDRDTGMLVYIPLQTLDTIHLRSLGTRAQEQDFAAAFFLPRLSEVLVFRWDRNQRWSDDSGRWDSPDPTEAQSTRLRALWPPTSTSSVQQIDVYTMRACDSITLAMLDCCQHLWVLRLEAFQLVQQDVTLLPASLVKLKATGDLDWHREDRMGIFLRNLLDGCGRSGYFTCLRYIDLLGADGMVSYSQWSLALMD</sequence>
<dbReference type="GeneID" id="75829835"/>
<proteinExistence type="predicted"/>
<dbReference type="Proteomes" id="UP001055219">
    <property type="component" value="Unassembled WGS sequence"/>
</dbReference>
<dbReference type="EMBL" id="JAGIXG020000160">
    <property type="protein sequence ID" value="KAI6777600.1"/>
    <property type="molecule type" value="Genomic_DNA"/>
</dbReference>